<dbReference type="Proteomes" id="UP000092460">
    <property type="component" value="Unassembled WGS sequence"/>
</dbReference>
<dbReference type="EMBL" id="JXJN01016164">
    <property type="status" value="NOT_ANNOTATED_CDS"/>
    <property type="molecule type" value="Genomic_DNA"/>
</dbReference>
<feature type="transmembrane region" description="Helical" evidence="1">
    <location>
        <begin position="68"/>
        <end position="89"/>
    </location>
</feature>
<keyword evidence="1" id="KW-0472">Membrane</keyword>
<organism evidence="2 3">
    <name type="scientific">Glossina palpalis gambiensis</name>
    <dbReference type="NCBI Taxonomy" id="67801"/>
    <lineage>
        <taxon>Eukaryota</taxon>
        <taxon>Metazoa</taxon>
        <taxon>Ecdysozoa</taxon>
        <taxon>Arthropoda</taxon>
        <taxon>Hexapoda</taxon>
        <taxon>Insecta</taxon>
        <taxon>Pterygota</taxon>
        <taxon>Neoptera</taxon>
        <taxon>Endopterygota</taxon>
        <taxon>Diptera</taxon>
        <taxon>Brachycera</taxon>
        <taxon>Muscomorpha</taxon>
        <taxon>Hippoboscoidea</taxon>
        <taxon>Glossinidae</taxon>
        <taxon>Glossina</taxon>
    </lineage>
</organism>
<reference evidence="3" key="1">
    <citation type="submission" date="2015-01" db="EMBL/GenBank/DDBJ databases">
        <authorList>
            <person name="Aksoy S."/>
            <person name="Warren W."/>
            <person name="Wilson R.K."/>
        </authorList>
    </citation>
    <scope>NUCLEOTIDE SEQUENCE [LARGE SCALE GENOMIC DNA]</scope>
    <source>
        <strain evidence="3">IAEA</strain>
    </source>
</reference>
<evidence type="ECO:0000256" key="1">
    <source>
        <dbReference type="SAM" id="Phobius"/>
    </source>
</evidence>
<keyword evidence="1" id="KW-0812">Transmembrane</keyword>
<evidence type="ECO:0000313" key="2">
    <source>
        <dbReference type="EnsemblMetazoa" id="GPPI033464-PA"/>
    </source>
</evidence>
<accession>A0A1B0BL14</accession>
<sequence length="99" mass="11449">ILKCTTVFQDVENKLELRGLIEGKHPSKCDKGIHTTYEEHNHTTSNTNLELRGYRWEHIILRYSANTMVLLVFDDGLIVVMVVLVVISCKQLHVNKIFK</sequence>
<keyword evidence="1" id="KW-1133">Transmembrane helix</keyword>
<dbReference type="EMBL" id="JXJN01016163">
    <property type="status" value="NOT_ANNOTATED_CDS"/>
    <property type="molecule type" value="Genomic_DNA"/>
</dbReference>
<dbReference type="AlphaFoldDB" id="A0A1B0BL14"/>
<keyword evidence="3" id="KW-1185">Reference proteome</keyword>
<proteinExistence type="predicted"/>
<evidence type="ECO:0000313" key="3">
    <source>
        <dbReference type="Proteomes" id="UP000092460"/>
    </source>
</evidence>
<name>A0A1B0BL14_9MUSC</name>
<dbReference type="EnsemblMetazoa" id="GPPI033464-RA">
    <property type="protein sequence ID" value="GPPI033464-PA"/>
    <property type="gene ID" value="GPPI033464"/>
</dbReference>
<reference evidence="2" key="2">
    <citation type="submission" date="2020-05" db="UniProtKB">
        <authorList>
            <consortium name="EnsemblMetazoa"/>
        </authorList>
    </citation>
    <scope>IDENTIFICATION</scope>
    <source>
        <strain evidence="2">IAEA</strain>
    </source>
</reference>
<protein>
    <submittedName>
        <fullName evidence="2">Uncharacterized protein</fullName>
    </submittedName>
</protein>
<dbReference type="VEuPathDB" id="VectorBase:GPPI033464"/>